<dbReference type="Proteomes" id="UP000315115">
    <property type="component" value="Chromosome 1"/>
</dbReference>
<dbReference type="Gene3D" id="3.40.390.80">
    <property type="entry name" value="Peptidase M60, enhancin-like domain 2"/>
    <property type="match status" value="1"/>
</dbReference>
<dbReference type="InterPro" id="IPR051244">
    <property type="entry name" value="TCAF"/>
</dbReference>
<name>A0A510I7H2_9VIBR</name>
<gene>
    <name evidence="4" type="ORF">VroAM7_23260</name>
</gene>
<dbReference type="RefSeq" id="WP_332057428.1">
    <property type="nucleotide sequence ID" value="NZ_AP019798.1"/>
</dbReference>
<dbReference type="InterPro" id="IPR015919">
    <property type="entry name" value="Cadherin-like_sf"/>
</dbReference>
<dbReference type="SMART" id="SM01276">
    <property type="entry name" value="M60-like"/>
    <property type="match status" value="1"/>
</dbReference>
<dbReference type="InterPro" id="IPR042279">
    <property type="entry name" value="Pep_M60_3"/>
</dbReference>
<feature type="compositionally biased region" description="Basic and acidic residues" evidence="1">
    <location>
        <begin position="689"/>
        <end position="703"/>
    </location>
</feature>
<evidence type="ECO:0000256" key="1">
    <source>
        <dbReference type="SAM" id="MobiDB-lite"/>
    </source>
</evidence>
<accession>A0A510I7H2</accession>
<feature type="compositionally biased region" description="Low complexity" evidence="1">
    <location>
        <begin position="22"/>
        <end position="34"/>
    </location>
</feature>
<dbReference type="EMBL" id="AP019798">
    <property type="protein sequence ID" value="BBL89673.1"/>
    <property type="molecule type" value="Genomic_DNA"/>
</dbReference>
<dbReference type="InterPro" id="IPR025385">
    <property type="entry name" value="DUF4092"/>
</dbReference>
<dbReference type="SMART" id="SM00112">
    <property type="entry name" value="CA"/>
    <property type="match status" value="2"/>
</dbReference>
<dbReference type="InterPro" id="IPR002126">
    <property type="entry name" value="Cadherin-like_dom"/>
</dbReference>
<dbReference type="InterPro" id="IPR013783">
    <property type="entry name" value="Ig-like_fold"/>
</dbReference>
<protein>
    <recommendedName>
        <fullName evidence="6">DUF4092 domain-containing protein</fullName>
    </recommendedName>
</protein>
<dbReference type="PROSITE" id="PS51257">
    <property type="entry name" value="PROKAR_LIPOPROTEIN"/>
    <property type="match status" value="1"/>
</dbReference>
<feature type="region of interest" description="Disordered" evidence="1">
    <location>
        <begin position="689"/>
        <end position="713"/>
    </location>
</feature>
<dbReference type="CDD" id="cd11304">
    <property type="entry name" value="Cadherin_repeat"/>
    <property type="match status" value="1"/>
</dbReference>
<dbReference type="InterPro" id="IPR031161">
    <property type="entry name" value="Peptidase_M60_dom"/>
</dbReference>
<evidence type="ECO:0000259" key="2">
    <source>
        <dbReference type="PROSITE" id="PS50268"/>
    </source>
</evidence>
<dbReference type="Pfam" id="PF13402">
    <property type="entry name" value="Peptidase_M60"/>
    <property type="match status" value="1"/>
</dbReference>
<dbReference type="GO" id="GO:0016020">
    <property type="term" value="C:membrane"/>
    <property type="evidence" value="ECO:0007669"/>
    <property type="project" value="InterPro"/>
</dbReference>
<dbReference type="PROSITE" id="PS51723">
    <property type="entry name" value="PEPTIDASE_M60"/>
    <property type="match status" value="1"/>
</dbReference>
<evidence type="ECO:0000313" key="4">
    <source>
        <dbReference type="EMBL" id="BBL89673.1"/>
    </source>
</evidence>
<feature type="region of interest" description="Disordered" evidence="1">
    <location>
        <begin position="22"/>
        <end position="42"/>
    </location>
</feature>
<dbReference type="GO" id="GO:0005509">
    <property type="term" value="F:calcium ion binding"/>
    <property type="evidence" value="ECO:0007669"/>
    <property type="project" value="InterPro"/>
</dbReference>
<dbReference type="InterPro" id="IPR035423">
    <property type="entry name" value="M60-like_N"/>
</dbReference>
<dbReference type="PANTHER" id="PTHR15730">
    <property type="entry name" value="EXPERIMENTAL AUTOIMMUNE PROSTATITIS ANTIGEN 2-RELATED"/>
    <property type="match status" value="1"/>
</dbReference>
<dbReference type="PANTHER" id="PTHR15730:SF5">
    <property type="entry name" value="SI:CH211-210B2.2-RELATED"/>
    <property type="match status" value="1"/>
</dbReference>
<dbReference type="NCBIfam" id="NF037974">
    <property type="entry name" value="SslE_AcfD_Zn_LP"/>
    <property type="match status" value="1"/>
</dbReference>
<feature type="domain" description="Peptidase M60" evidence="3">
    <location>
        <begin position="1552"/>
        <end position="1851"/>
    </location>
</feature>
<dbReference type="SUPFAM" id="SSF49313">
    <property type="entry name" value="Cadherin-like"/>
    <property type="match status" value="5"/>
</dbReference>
<dbReference type="PROSITE" id="PS50268">
    <property type="entry name" value="CADHERIN_2"/>
    <property type="match status" value="1"/>
</dbReference>
<evidence type="ECO:0000313" key="5">
    <source>
        <dbReference type="Proteomes" id="UP000315115"/>
    </source>
</evidence>
<evidence type="ECO:0000259" key="3">
    <source>
        <dbReference type="PROSITE" id="PS51723"/>
    </source>
</evidence>
<evidence type="ECO:0008006" key="6">
    <source>
        <dbReference type="Google" id="ProtNLM"/>
    </source>
</evidence>
<dbReference type="Pfam" id="PF17291">
    <property type="entry name" value="M60-like_N"/>
    <property type="match status" value="1"/>
</dbReference>
<dbReference type="Pfam" id="PF05345">
    <property type="entry name" value="He_PIG"/>
    <property type="match status" value="2"/>
</dbReference>
<dbReference type="Gene3D" id="1.10.390.30">
    <property type="entry name" value="Peptidase M60, enhancin-like domain 3"/>
    <property type="match status" value="1"/>
</dbReference>
<dbReference type="Gene3D" id="2.60.40.10">
    <property type="entry name" value="Immunoglobulins"/>
    <property type="match status" value="5"/>
</dbReference>
<dbReference type="Pfam" id="PF13322">
    <property type="entry name" value="DUF4092"/>
    <property type="match status" value="1"/>
</dbReference>
<feature type="domain" description="Cadherin" evidence="2">
    <location>
        <begin position="366"/>
        <end position="445"/>
    </location>
</feature>
<proteinExistence type="predicted"/>
<dbReference type="Pfam" id="PF17963">
    <property type="entry name" value="Big_9"/>
    <property type="match status" value="1"/>
</dbReference>
<reference evidence="5" key="1">
    <citation type="submission" date="2019-07" db="EMBL/GenBank/DDBJ databases">
        <title>Complete Genome Sequences of Vibrion rotiferianus strain AM7.</title>
        <authorList>
            <person name="Miyazaki K."/>
            <person name="Wiseschart A."/>
            <person name="Pootanakit K."/>
            <person name="Ishimori K."/>
            <person name="Kitahara K."/>
        </authorList>
    </citation>
    <scope>NUCLEOTIDE SEQUENCE [LARGE SCALE GENOMIC DNA]</scope>
    <source>
        <strain evidence="5">AM7</strain>
    </source>
</reference>
<sequence>MPKKLILSTIISMVLTGCFSDSGSSQPPSVEPPSSNHPPSVESVPELTALVDHKVTYQLVASDRDGDSLSYQLNDAPDFVSVDKLGLVTIAPKEPDQDQYQFSISVSDGKAKVTTQIQLNVFAQPTASCPEDTTDPECNNDSGFQPNFAPELNVDAQIDVKADIASNYQVSAKDYNGDQLSFSLNQAPSWASIDSQGLMSLVPTAADVGTYELAVIVSDGTFDVTADTQVTVQLGMTPEDPDLINHAPVVDPIPALTAKVQRPLIYQVLATDKDGDALTYSLNNAPDFITIDSTGELNIFANSNENAGKYFFSVIISDSNFTVSQKVELNVGIPMTPVDPDLINHAPVVDPIPVLKAKIQRPSTYQVLATDKDDDALTYSLKDAPDFVSISENGLLYIEPLNNSNTGSHHSQVLVSDGSLTTSRNLTIHVSEQDEPSNDNNAPIVQSIAPITAFTDQTLEYQVIASDQDGDRLSFSLDNSPEFISITQSGVLTFVPTPVHEGNYQFDVTVSDGELSAKTTVVVQVHLPTASCDEDSTAPECVNPDEGMEVTFYKASLTASNKSLKGDVSCNGQSLVEGHFNTTEGDSFTCYLESLDSSSIELGSFIAPDHTSQSLNSDALVPIAFELTNVIGKGDNAAKVLESISSCPESQQVCLNKMDSIDIASIYNSAALDSDETVGAFLAAKSEESTDDVGKAPSSHRDPNLVPAVSGGDNDLNSDFVSSNAEASLTYQPSVEAQVLTRSTLTDAHGLPIAGISYFSAHSTGVTGANGEFEYLWGDSLTFGIDTFEFGSVIGNKVSYQLADVTENPVVKANIQALLQRYGEASGEQITIDVQVRDVFSQYPNVINELIKLTLPNGGKLEGTSFNLPNEFEKQFEQGLTALIDQSLKKTSFVANRSPVVFSLNDDKYVTNSLKAIFDGVTTFHVFNDNSSFYGATGYTRGMRMLNMSNRAFPIVMPRTDINRQIAFDEAQAWTREGKPYIANWPDIEMPAIPKVSKDNATFGFPFVTAGEIGLGKVVFMGNSLYPSILSCPNNYWANDALRIDSTAYSCTTTVDLFDDPRNDHGSMKRFFSNLFQWLAPELNNSGIRVATNIDLAAAARSNVSHGTQYDFFISPEYGFSAVDKISKGGFEALSITETPLLILQGYQPKVLGDGMTHRYIADLDQANLTQEDITALIHFINDGGSVIFMDAIDEKLNPEPLGRLADAAGMSIGGSNVTPTNQAFCGSSYYCQSMYPNLHVRSRYDMVVLERFPDVNGKRPYQVNDDGTITWAPPIDMPSLEIPQYQVEKLDSNGKPMLDESGQPIMETKHARIFVQNEQETAAAIAELQNAFPGTSICSHDYEYEIDCIETRKGDGVIVRGNYWRKDFDRYQISPDVVDSMVKAANLGTNIQALMDHELYYRTKGDKGIRLSTTELNQTYDNLSVWLWNNNDYAYDQDVQDELGFETLVNYLNCYTNNKHGNGGACPDSLKAQLIEHKMIHGEGELLGQMNPSYPLNYTEKPLTRIMLGRSFWDYDIKVDTSAYPGQSTGEASSVSIDIKTAGSPVTFSAGNNQSTGLWAPQLQEVTVTGGVEANITVMMADDLTGKPQHETRLNRPPRMQMNFAHDGGLTKFTVPYGGLITVKPISSASADNAIATFTFDGVQKAAWWKEGKWVHSIEESTAPIAEVDTGSFIYTTAVKNLTNADLVKFSEEMNQFAEAASDFYGRDEVTTEGKHRRFTYEDLAEFRHRFVNDVQISIGAAHSGYPVMNSGFNAQNENIPLQPLASWLLWHEVGHNLASAPFTAAGSTEVTNNLLALYMQEQVNGKMVRIEADIQKAPYWLEKNSGHAWSHGDAGLRLVMFGQLKIWAQDNFIIDNWYSSGTEKPSIYNHDQGWNMFKFMHRKSRGDSQGDEGKNYCSAQATGLSGGDLMMLCSSYVANHDLSDFFTLWNVGETSSTSPEGIKTYSGGISSTALTMLAGLKLPKPETPPQAISHLPDAVVH</sequence>
<dbReference type="GO" id="GO:0007156">
    <property type="term" value="P:homophilic cell adhesion via plasma membrane adhesion molecules"/>
    <property type="evidence" value="ECO:0007669"/>
    <property type="project" value="InterPro"/>
</dbReference>
<organism evidence="4 5">
    <name type="scientific">Vibrio rotiferianus</name>
    <dbReference type="NCBI Taxonomy" id="190895"/>
    <lineage>
        <taxon>Bacteria</taxon>
        <taxon>Pseudomonadati</taxon>
        <taxon>Pseudomonadota</taxon>
        <taxon>Gammaproteobacteria</taxon>
        <taxon>Vibrionales</taxon>
        <taxon>Vibrionaceae</taxon>
        <taxon>Vibrio</taxon>
    </lineage>
</organism>